<protein>
    <submittedName>
        <fullName evidence="3">Uncharacterized protein</fullName>
    </submittedName>
</protein>
<evidence type="ECO:0000256" key="2">
    <source>
        <dbReference type="SAM" id="Phobius"/>
    </source>
</evidence>
<feature type="transmembrane region" description="Helical" evidence="2">
    <location>
        <begin position="118"/>
        <end position="137"/>
    </location>
</feature>
<dbReference type="RefSeq" id="XP_036538340.1">
    <property type="nucleotide sequence ID" value="XM_036684309.1"/>
</dbReference>
<comment type="caution">
    <text evidence="3">The sequence shown here is derived from an EMBL/GenBank/DDBJ whole genome shotgun (WGS) entry which is preliminary data.</text>
</comment>
<keyword evidence="2" id="KW-0472">Membrane</keyword>
<name>A0A8H5Q1I2_GIBSU</name>
<dbReference type="EMBL" id="JAAOAV010000062">
    <property type="protein sequence ID" value="KAF5606307.1"/>
    <property type="molecule type" value="Genomic_DNA"/>
</dbReference>
<dbReference type="Proteomes" id="UP000547976">
    <property type="component" value="Unassembled WGS sequence"/>
</dbReference>
<accession>A0A8H5Q1I2</accession>
<dbReference type="AlphaFoldDB" id="A0A8H5Q1I2"/>
<feature type="compositionally biased region" description="Basic and acidic residues" evidence="1">
    <location>
        <begin position="60"/>
        <end position="71"/>
    </location>
</feature>
<gene>
    <name evidence="3" type="ORF">FSUBG_6140</name>
</gene>
<dbReference type="OrthoDB" id="5096232at2759"/>
<evidence type="ECO:0000313" key="3">
    <source>
        <dbReference type="EMBL" id="KAF5606307.1"/>
    </source>
</evidence>
<evidence type="ECO:0000256" key="1">
    <source>
        <dbReference type="SAM" id="MobiDB-lite"/>
    </source>
</evidence>
<feature type="compositionally biased region" description="Basic and acidic residues" evidence="1">
    <location>
        <begin position="9"/>
        <end position="53"/>
    </location>
</feature>
<keyword evidence="4" id="KW-1185">Reference proteome</keyword>
<keyword evidence="2" id="KW-1133">Transmembrane helix</keyword>
<reference evidence="3 4" key="1">
    <citation type="submission" date="2020-05" db="EMBL/GenBank/DDBJ databases">
        <title>Identification and distribution of gene clusters putatively required for synthesis of sphingolipid metabolism inhibitors in phylogenetically diverse species of the filamentous fungus Fusarium.</title>
        <authorList>
            <person name="Kim H.-S."/>
            <person name="Busman M."/>
            <person name="Brown D.W."/>
            <person name="Divon H."/>
            <person name="Uhlig S."/>
            <person name="Proctor R.H."/>
        </authorList>
    </citation>
    <scope>NUCLEOTIDE SEQUENCE [LARGE SCALE GENOMIC DNA]</scope>
    <source>
        <strain evidence="3 4">NRRL 66333</strain>
    </source>
</reference>
<dbReference type="GeneID" id="59319027"/>
<keyword evidence="2" id="KW-0812">Transmembrane</keyword>
<proteinExistence type="predicted"/>
<evidence type="ECO:0000313" key="4">
    <source>
        <dbReference type="Proteomes" id="UP000547976"/>
    </source>
</evidence>
<sequence length="455" mass="51018">MSGSGLTPDDYRRYQEHMKRKQERERRARAEQEKAEQERAEQERAAKERADKKRAAKKRAAGERTAKERAAGEPATPVDEPENTSDGDNSSTLLSPNYRGIASGWIKVIWQCLMNHKLSVLFLIATIAGLLTSIPWMRFILKFPLPVPGGSLGSLFMVAVKKLGLPTPTESPSCVRDGPVFSASGQFLGEIAKLLDGKTFEGVDFNFNETLLLEVNRADDRLATVTRSISNHSYHVCRHISRLSEIVSSEPSFLAPFLEFIGYEKSKETVIENETKGFLSTLDHGNTTRSEMINQTRAVYESIGKLQNEFCEASDKVLNIKTDVSEKLSAKKAALQAQKKHTALRQYVARRLHGIDIDTLKMENVALRQRLDEATDLRIHPALGCNGGGIFRSKMRKLEKALKGHDRFSKDAKAKAEWILAELQRDGNWKAAGEELSKTMKDYDDKINGLYYGIT</sequence>
<organism evidence="3 4">
    <name type="scientific">Gibberella subglutinans</name>
    <name type="common">Fusarium subglutinans</name>
    <dbReference type="NCBI Taxonomy" id="42677"/>
    <lineage>
        <taxon>Eukaryota</taxon>
        <taxon>Fungi</taxon>
        <taxon>Dikarya</taxon>
        <taxon>Ascomycota</taxon>
        <taxon>Pezizomycotina</taxon>
        <taxon>Sordariomycetes</taxon>
        <taxon>Hypocreomycetidae</taxon>
        <taxon>Hypocreales</taxon>
        <taxon>Nectriaceae</taxon>
        <taxon>Fusarium</taxon>
        <taxon>Fusarium fujikuroi species complex</taxon>
    </lineage>
</organism>
<feature type="region of interest" description="Disordered" evidence="1">
    <location>
        <begin position="1"/>
        <end position="93"/>
    </location>
</feature>